<dbReference type="AlphaFoldDB" id="A0AAE4U5D9"/>
<dbReference type="PANTHER" id="PTHR13794:SF58">
    <property type="entry name" value="MITOCHONDRIAL ENOLASE SUPERFAMILY MEMBER 1"/>
    <property type="match status" value="1"/>
</dbReference>
<dbReference type="Gene3D" id="3.20.20.120">
    <property type="entry name" value="Enolase-like C-terminal domain"/>
    <property type="match status" value="1"/>
</dbReference>
<dbReference type="InterPro" id="IPR013341">
    <property type="entry name" value="Mandelate_racemase_N_dom"/>
</dbReference>
<dbReference type="InterPro" id="IPR036849">
    <property type="entry name" value="Enolase-like_C_sf"/>
</dbReference>
<evidence type="ECO:0000256" key="2">
    <source>
        <dbReference type="ARBA" id="ARBA00022723"/>
    </source>
</evidence>
<comment type="caution">
    <text evidence="5">The sequence shown here is derived from an EMBL/GenBank/DDBJ whole genome shotgun (WGS) entry which is preliminary data.</text>
</comment>
<dbReference type="InterPro" id="IPR029017">
    <property type="entry name" value="Enolase-like_N"/>
</dbReference>
<keyword evidence="3" id="KW-0460">Magnesium</keyword>
<dbReference type="GO" id="GO:0016052">
    <property type="term" value="P:carbohydrate catabolic process"/>
    <property type="evidence" value="ECO:0007669"/>
    <property type="project" value="TreeGrafter"/>
</dbReference>
<comment type="cofactor">
    <cofactor evidence="1">
        <name>Mg(2+)</name>
        <dbReference type="ChEBI" id="CHEBI:18420"/>
    </cofactor>
</comment>
<dbReference type="RefSeq" id="WP_024499275.1">
    <property type="nucleotide sequence ID" value="NZ_CP091855.1"/>
</dbReference>
<dbReference type="Gene3D" id="3.30.390.10">
    <property type="entry name" value="Enolase-like, N-terminal domain"/>
    <property type="match status" value="1"/>
</dbReference>
<dbReference type="CDD" id="cd03328">
    <property type="entry name" value="MR_like_3"/>
    <property type="match status" value="1"/>
</dbReference>
<keyword evidence="2" id="KW-0479">Metal-binding</keyword>
<dbReference type="InterPro" id="IPR046945">
    <property type="entry name" value="RHMD-like"/>
</dbReference>
<dbReference type="SFLD" id="SFLDS00001">
    <property type="entry name" value="Enolase"/>
    <property type="match status" value="1"/>
</dbReference>
<dbReference type="PROSITE" id="PS00908">
    <property type="entry name" value="MR_MLE_1"/>
    <property type="match status" value="1"/>
</dbReference>
<evidence type="ECO:0000313" key="5">
    <source>
        <dbReference type="EMBL" id="MDV6312405.1"/>
    </source>
</evidence>
<dbReference type="GO" id="GO:0000287">
    <property type="term" value="F:magnesium ion binding"/>
    <property type="evidence" value="ECO:0007669"/>
    <property type="project" value="TreeGrafter"/>
</dbReference>
<dbReference type="Proteomes" id="UP001185922">
    <property type="component" value="Unassembled WGS sequence"/>
</dbReference>
<name>A0AAE4U5D9_9ACTN</name>
<dbReference type="SUPFAM" id="SSF51604">
    <property type="entry name" value="Enolase C-terminal domain-like"/>
    <property type="match status" value="1"/>
</dbReference>
<evidence type="ECO:0000259" key="4">
    <source>
        <dbReference type="SMART" id="SM00922"/>
    </source>
</evidence>
<dbReference type="Pfam" id="PF02746">
    <property type="entry name" value="MR_MLE_N"/>
    <property type="match status" value="1"/>
</dbReference>
<accession>A0AAE4U5D9</accession>
<evidence type="ECO:0000256" key="1">
    <source>
        <dbReference type="ARBA" id="ARBA00001946"/>
    </source>
</evidence>
<proteinExistence type="predicted"/>
<dbReference type="GeneID" id="77172732"/>
<reference evidence="5" key="1">
    <citation type="submission" date="2023-10" db="EMBL/GenBank/DDBJ databases">
        <title>Development of a sustainable strategy for remediation of hydrocarbon-contaminated territories based on the waste exchange concept.</title>
        <authorList>
            <person name="Krivoruchko A."/>
        </authorList>
    </citation>
    <scope>NUCLEOTIDE SEQUENCE</scope>
    <source>
        <strain evidence="5">IEGM 1279</strain>
    </source>
</reference>
<dbReference type="InterPro" id="IPR029065">
    <property type="entry name" value="Enolase_C-like"/>
</dbReference>
<dbReference type="InterPro" id="IPR018110">
    <property type="entry name" value="Mandel_Rmase/mucon_lact_enz_CS"/>
</dbReference>
<dbReference type="SUPFAM" id="SSF54826">
    <property type="entry name" value="Enolase N-terminal domain-like"/>
    <property type="match status" value="1"/>
</dbReference>
<organism evidence="5 6">
    <name type="scientific">Gordonia amicalis</name>
    <dbReference type="NCBI Taxonomy" id="89053"/>
    <lineage>
        <taxon>Bacteria</taxon>
        <taxon>Bacillati</taxon>
        <taxon>Actinomycetota</taxon>
        <taxon>Actinomycetes</taxon>
        <taxon>Mycobacteriales</taxon>
        <taxon>Gordoniaceae</taxon>
        <taxon>Gordonia</taxon>
    </lineage>
</organism>
<feature type="domain" description="Mandelate racemase/muconate lactonizing enzyme C-terminal" evidence="4">
    <location>
        <begin position="152"/>
        <end position="249"/>
    </location>
</feature>
<dbReference type="InterPro" id="IPR013342">
    <property type="entry name" value="Mandelate_racemase_C"/>
</dbReference>
<dbReference type="SFLD" id="SFLDG00179">
    <property type="entry name" value="mandelate_racemase"/>
    <property type="match status" value="1"/>
</dbReference>
<sequence>MTPEPEPSMTVVELDAAAYTIPTDAPEADGTLSWDSTTLVLVQAHTDDGVGVGWTYAPAACVPVIADLLAPLIVGRSGADVIGVHERMIRALRNAGRPGIAGCALSAVDVALWDLKARLLSLPLHRLLGSVHERVPIYGSGGFTTYDHTQLDEQLEHWVHDQRIPRVKIKIAESWGTEPERDLRRIRQAREVVGDAAELFVDANGGYTRKQAIRMMQAAADADVRWLEEPVSSDDLDGLHQIREAVDADVAAGEYGYAPAYFRQMCGAGAVDCLQADVTRCGGITDWLRVAAMAATFNLDLSAHCAPHLHVHVATAVPNLRHLEWFHDHVRIETAFFDGTLDPTGGYLTPSDDAPGHGLTPKFADLEPFRVR</sequence>
<dbReference type="EMBL" id="JAWLKH010000009">
    <property type="protein sequence ID" value="MDV6312405.1"/>
    <property type="molecule type" value="Genomic_DNA"/>
</dbReference>
<dbReference type="PANTHER" id="PTHR13794">
    <property type="entry name" value="ENOLASE SUPERFAMILY, MANDELATE RACEMASE"/>
    <property type="match status" value="1"/>
</dbReference>
<protein>
    <submittedName>
        <fullName evidence="5">Enolase C-terminal domain-like protein</fullName>
    </submittedName>
</protein>
<evidence type="ECO:0000256" key="3">
    <source>
        <dbReference type="ARBA" id="ARBA00022842"/>
    </source>
</evidence>
<dbReference type="Pfam" id="PF13378">
    <property type="entry name" value="MR_MLE_C"/>
    <property type="match status" value="1"/>
</dbReference>
<dbReference type="SMART" id="SM00922">
    <property type="entry name" value="MR_MLE"/>
    <property type="match status" value="1"/>
</dbReference>
<gene>
    <name evidence="5" type="ORF">R3Q15_11010</name>
</gene>
<dbReference type="GO" id="GO:0016836">
    <property type="term" value="F:hydro-lyase activity"/>
    <property type="evidence" value="ECO:0007669"/>
    <property type="project" value="TreeGrafter"/>
</dbReference>
<dbReference type="GO" id="GO:0009063">
    <property type="term" value="P:amino acid catabolic process"/>
    <property type="evidence" value="ECO:0007669"/>
    <property type="project" value="InterPro"/>
</dbReference>
<evidence type="ECO:0000313" key="6">
    <source>
        <dbReference type="Proteomes" id="UP001185922"/>
    </source>
</evidence>